<evidence type="ECO:0000313" key="3">
    <source>
        <dbReference type="Proteomes" id="UP000729357"/>
    </source>
</evidence>
<evidence type="ECO:0000256" key="1">
    <source>
        <dbReference type="SAM" id="SignalP"/>
    </source>
</evidence>
<dbReference type="Proteomes" id="UP000729357">
    <property type="component" value="Unassembled WGS sequence"/>
</dbReference>
<dbReference type="AlphaFoldDB" id="A0A9P8G5E8"/>
<gene>
    <name evidence="2" type="ORF">KCU98_g370</name>
</gene>
<keyword evidence="3" id="KW-1185">Reference proteome</keyword>
<keyword evidence="1" id="KW-0732">Signal</keyword>
<reference evidence="2" key="2">
    <citation type="submission" date="2021-08" db="EMBL/GenBank/DDBJ databases">
        <authorList>
            <person name="Gostincar C."/>
            <person name="Sun X."/>
            <person name="Song Z."/>
            <person name="Gunde-Cimerman N."/>
        </authorList>
    </citation>
    <scope>NUCLEOTIDE SEQUENCE</scope>
    <source>
        <strain evidence="2">EXF-9298</strain>
    </source>
</reference>
<reference evidence="2" key="1">
    <citation type="journal article" date="2021" name="J Fungi (Basel)">
        <title>Virulence traits and population genomics of the black yeast Aureobasidium melanogenum.</title>
        <authorList>
            <person name="Cernosa A."/>
            <person name="Sun X."/>
            <person name="Gostincar C."/>
            <person name="Fang C."/>
            <person name="Gunde-Cimerman N."/>
            <person name="Song Z."/>
        </authorList>
    </citation>
    <scope>NUCLEOTIDE SEQUENCE</scope>
    <source>
        <strain evidence="2">EXF-9298</strain>
    </source>
</reference>
<feature type="signal peptide" evidence="1">
    <location>
        <begin position="1"/>
        <end position="18"/>
    </location>
</feature>
<comment type="caution">
    <text evidence="2">The sequence shown here is derived from an EMBL/GenBank/DDBJ whole genome shotgun (WGS) entry which is preliminary data.</text>
</comment>
<accession>A0A9P8G5E8</accession>
<feature type="non-terminal residue" evidence="2">
    <location>
        <position position="96"/>
    </location>
</feature>
<protein>
    <submittedName>
        <fullName evidence="2">Uncharacterized protein</fullName>
    </submittedName>
</protein>
<evidence type="ECO:0000313" key="2">
    <source>
        <dbReference type="EMBL" id="KAG9991450.1"/>
    </source>
</evidence>
<proteinExistence type="predicted"/>
<dbReference type="EMBL" id="JAHFXS010000002">
    <property type="protein sequence ID" value="KAG9991450.1"/>
    <property type="molecule type" value="Genomic_DNA"/>
</dbReference>
<name>A0A9P8G5E8_AURME</name>
<organism evidence="2 3">
    <name type="scientific">Aureobasidium melanogenum</name>
    <name type="common">Aureobasidium pullulans var. melanogenum</name>
    <dbReference type="NCBI Taxonomy" id="46634"/>
    <lineage>
        <taxon>Eukaryota</taxon>
        <taxon>Fungi</taxon>
        <taxon>Dikarya</taxon>
        <taxon>Ascomycota</taxon>
        <taxon>Pezizomycotina</taxon>
        <taxon>Dothideomycetes</taxon>
        <taxon>Dothideomycetidae</taxon>
        <taxon>Dothideales</taxon>
        <taxon>Saccotheciaceae</taxon>
        <taxon>Aureobasidium</taxon>
    </lineage>
</organism>
<feature type="chain" id="PRO_5040410230" evidence="1">
    <location>
        <begin position="19"/>
        <end position="96"/>
    </location>
</feature>
<sequence length="96" mass="10147">MRTSVALNSVVFALSVAALPLNATSNVPNITIPAGMYPADNQAVLPILARRQDIDFDLVDKAPGPAIAIDDSSNHNQQTAIDAVISEVETSEEQCD</sequence>